<accession>W4Q5H2</accession>
<keyword evidence="2" id="KW-1185">Reference proteome</keyword>
<gene>
    <name evidence="1" type="ORF">JCM9140_2693</name>
</gene>
<dbReference type="EMBL" id="BAUT01000028">
    <property type="protein sequence ID" value="GAE26609.1"/>
    <property type="molecule type" value="Genomic_DNA"/>
</dbReference>
<dbReference type="Proteomes" id="UP000018890">
    <property type="component" value="Unassembled WGS sequence"/>
</dbReference>
<dbReference type="STRING" id="1236970.JCM9140_2693"/>
<protein>
    <submittedName>
        <fullName evidence="1">Uncharacterized protein</fullName>
    </submittedName>
</protein>
<organism evidence="1 2">
    <name type="scientific">Halalkalibacter wakoensis JCM 9140</name>
    <dbReference type="NCBI Taxonomy" id="1236970"/>
    <lineage>
        <taxon>Bacteria</taxon>
        <taxon>Bacillati</taxon>
        <taxon>Bacillota</taxon>
        <taxon>Bacilli</taxon>
        <taxon>Bacillales</taxon>
        <taxon>Bacillaceae</taxon>
        <taxon>Halalkalibacter</taxon>
    </lineage>
</organism>
<evidence type="ECO:0000313" key="1">
    <source>
        <dbReference type="EMBL" id="GAE26609.1"/>
    </source>
</evidence>
<comment type="caution">
    <text evidence="1">The sequence shown here is derived from an EMBL/GenBank/DDBJ whole genome shotgun (WGS) entry which is preliminary data.</text>
</comment>
<evidence type="ECO:0000313" key="2">
    <source>
        <dbReference type="Proteomes" id="UP000018890"/>
    </source>
</evidence>
<reference evidence="1" key="1">
    <citation type="journal article" date="2014" name="Genome Announc.">
        <title>Draft Genome Sequences of Three Alkaliphilic Bacillus Strains, Bacillus wakoensis JCM 9140T, Bacillus akibai JCM 9157T, and Bacillus hemicellulosilyticus JCM 9152T.</title>
        <authorList>
            <person name="Yuki M."/>
            <person name="Oshima K."/>
            <person name="Suda W."/>
            <person name="Oshida Y."/>
            <person name="Kitamura K."/>
            <person name="Iida T."/>
            <person name="Hattori M."/>
            <person name="Ohkuma M."/>
        </authorList>
    </citation>
    <scope>NUCLEOTIDE SEQUENCE [LARGE SCALE GENOMIC DNA]</scope>
    <source>
        <strain evidence="1">JCM 9140</strain>
    </source>
</reference>
<proteinExistence type="predicted"/>
<sequence length="53" mass="6269">MNIVININSKTAIKDCCFFLMFSQEFRDINKKVKTKALSRMRFHDILNVLKGF</sequence>
<name>W4Q5H2_9BACI</name>
<dbReference type="AlphaFoldDB" id="W4Q5H2"/>